<keyword evidence="1" id="KW-0812">Transmembrane</keyword>
<reference evidence="4" key="1">
    <citation type="submission" date="2016-10" db="EMBL/GenBank/DDBJ databases">
        <authorList>
            <person name="Varghese N."/>
            <person name="Submissions S."/>
        </authorList>
    </citation>
    <scope>NUCLEOTIDE SEQUENCE [LARGE SCALE GENOMIC DNA]</scope>
    <source>
        <strain evidence="4">DSM 10146</strain>
    </source>
</reference>
<organism evidence="3 4">
    <name type="scientific">Salipiger thiooxidans</name>
    <dbReference type="NCBI Taxonomy" id="282683"/>
    <lineage>
        <taxon>Bacteria</taxon>
        <taxon>Pseudomonadati</taxon>
        <taxon>Pseudomonadota</taxon>
        <taxon>Alphaproteobacteria</taxon>
        <taxon>Rhodobacterales</taxon>
        <taxon>Roseobacteraceae</taxon>
        <taxon>Salipiger</taxon>
    </lineage>
</organism>
<protein>
    <submittedName>
        <fullName evidence="3">Tripartite tricarboxylate transporter TctB family protein</fullName>
    </submittedName>
</protein>
<evidence type="ECO:0000313" key="4">
    <source>
        <dbReference type="Proteomes" id="UP000198994"/>
    </source>
</evidence>
<dbReference type="STRING" id="282683.SAMN04488105_108136"/>
<accession>A0A1G7G5A1</accession>
<evidence type="ECO:0000256" key="1">
    <source>
        <dbReference type="SAM" id="Phobius"/>
    </source>
</evidence>
<keyword evidence="1" id="KW-1133">Transmembrane helix</keyword>
<keyword evidence="1" id="KW-0472">Membrane</keyword>
<dbReference type="AlphaFoldDB" id="A0A1G7G5A1"/>
<gene>
    <name evidence="3" type="ORF">SAMN04488105_108136</name>
</gene>
<keyword evidence="4" id="KW-1185">Reference proteome</keyword>
<name>A0A1G7G5A1_9RHOB</name>
<dbReference type="EMBL" id="FNAV01000008">
    <property type="protein sequence ID" value="SDE83336.1"/>
    <property type="molecule type" value="Genomic_DNA"/>
</dbReference>
<feature type="domain" description="DUF1468" evidence="2">
    <location>
        <begin position="14"/>
        <end position="147"/>
    </location>
</feature>
<dbReference type="Pfam" id="PF07331">
    <property type="entry name" value="TctB"/>
    <property type="match status" value="1"/>
</dbReference>
<sequence>MNLTANRAGHFGLLALLAGFTLWFTASAWEADATLVNMILIGPVAFLALGLIAAIGIGLLLNPERDAEPAEPAETDTFRERWGVAIGCLALALYVLSLETIGFDVAGVIFCAACMVLMGRRNWLVIAAYSLFVGLAPVWILEGPMGIPVHTLILE</sequence>
<evidence type="ECO:0000313" key="3">
    <source>
        <dbReference type="EMBL" id="SDE83336.1"/>
    </source>
</evidence>
<proteinExistence type="predicted"/>
<dbReference type="RefSeq" id="WP_089959993.1">
    <property type="nucleotide sequence ID" value="NZ_FNAV01000008.1"/>
</dbReference>
<dbReference type="OrthoDB" id="7871698at2"/>
<dbReference type="InterPro" id="IPR009936">
    <property type="entry name" value="DUF1468"/>
</dbReference>
<feature type="transmembrane region" description="Helical" evidence="1">
    <location>
        <begin position="82"/>
        <end position="103"/>
    </location>
</feature>
<feature type="transmembrane region" description="Helical" evidence="1">
    <location>
        <begin position="38"/>
        <end position="61"/>
    </location>
</feature>
<dbReference type="Proteomes" id="UP000198994">
    <property type="component" value="Unassembled WGS sequence"/>
</dbReference>
<evidence type="ECO:0000259" key="2">
    <source>
        <dbReference type="Pfam" id="PF07331"/>
    </source>
</evidence>